<evidence type="ECO:0000313" key="2">
    <source>
        <dbReference type="Proteomes" id="UP000321926"/>
    </source>
</evidence>
<dbReference type="RefSeq" id="WP_147921466.1">
    <property type="nucleotide sequence ID" value="NZ_VRTY01000028.1"/>
</dbReference>
<dbReference type="SUPFAM" id="SSF54913">
    <property type="entry name" value="GlnB-like"/>
    <property type="match status" value="1"/>
</dbReference>
<protein>
    <submittedName>
        <fullName evidence="1">Uncharacterized protein</fullName>
    </submittedName>
</protein>
<dbReference type="InterPro" id="IPR015867">
    <property type="entry name" value="N-reg_PII/ATP_PRibTrfase_C"/>
</dbReference>
<comment type="caution">
    <text evidence="1">The sequence shown here is derived from an EMBL/GenBank/DDBJ whole genome shotgun (WGS) entry which is preliminary data.</text>
</comment>
<dbReference type="Proteomes" id="UP000321926">
    <property type="component" value="Unassembled WGS sequence"/>
</dbReference>
<dbReference type="AlphaFoldDB" id="A0A5C8K814"/>
<dbReference type="NCBIfam" id="NF045581">
    <property type="entry name" value="PG0541_fam"/>
    <property type="match status" value="1"/>
</dbReference>
<proteinExistence type="predicted"/>
<dbReference type="OrthoDB" id="5517163at2"/>
<keyword evidence="2" id="KW-1185">Reference proteome</keyword>
<name>A0A5C8K814_9BACT</name>
<organism evidence="1 2">
    <name type="scientific">Pontibacter qinzhouensis</name>
    <dbReference type="NCBI Taxonomy" id="2603253"/>
    <lineage>
        <taxon>Bacteria</taxon>
        <taxon>Pseudomonadati</taxon>
        <taxon>Bacteroidota</taxon>
        <taxon>Cytophagia</taxon>
        <taxon>Cytophagales</taxon>
        <taxon>Hymenobacteraceae</taxon>
        <taxon>Pontibacter</taxon>
    </lineage>
</organism>
<reference evidence="1 2" key="1">
    <citation type="submission" date="2019-08" db="EMBL/GenBank/DDBJ databases">
        <authorList>
            <person name="Shi S."/>
        </authorList>
    </citation>
    <scope>NUCLEOTIDE SEQUENCE [LARGE SCALE GENOMIC DNA]</scope>
    <source>
        <strain evidence="1 2">GY10130</strain>
    </source>
</reference>
<dbReference type="Gene3D" id="3.30.70.120">
    <property type="match status" value="1"/>
</dbReference>
<dbReference type="EMBL" id="VRTY01000028">
    <property type="protein sequence ID" value="TXK47573.1"/>
    <property type="molecule type" value="Genomic_DNA"/>
</dbReference>
<accession>A0A5C8K814</accession>
<gene>
    <name evidence="1" type="ORF">FVR03_09275</name>
</gene>
<evidence type="ECO:0000313" key="1">
    <source>
        <dbReference type="EMBL" id="TXK47573.1"/>
    </source>
</evidence>
<dbReference type="InterPro" id="IPR011322">
    <property type="entry name" value="N-reg_PII-like_a/b"/>
</dbReference>
<sequence length="94" mass="10701">MIIFKQALSEDIVELLDELEIRGFTKFTDLQYRGNFQGELRMGTHTWPALNNAMLTVTKEAKAADLISRLQGLDRASEEQGLKAFRWEVETVVG</sequence>